<sequence length="84" mass="9642">MIKSQEYRLGVLRGIYLKHVRSQGKEVIINIKSRTELQAYTYLAKRGFISLNIEETNPSLFKIQILQLGVEYIENLEVKDGATA</sequence>
<proteinExistence type="predicted"/>
<dbReference type="OrthoDB" id="2680502at2"/>
<dbReference type="AlphaFoldDB" id="A0A511VGZ6"/>
<protein>
    <submittedName>
        <fullName evidence="1">Uncharacterized protein</fullName>
    </submittedName>
</protein>
<evidence type="ECO:0000313" key="2">
    <source>
        <dbReference type="Proteomes" id="UP000321157"/>
    </source>
</evidence>
<comment type="caution">
    <text evidence="1">The sequence shown here is derived from an EMBL/GenBank/DDBJ whole genome shotgun (WGS) entry which is preliminary data.</text>
</comment>
<reference evidence="1 2" key="1">
    <citation type="submission" date="2019-07" db="EMBL/GenBank/DDBJ databases">
        <title>Whole genome shotgun sequence of Aneurinibacillus danicus NBRC 102444.</title>
        <authorList>
            <person name="Hosoyama A."/>
            <person name="Uohara A."/>
            <person name="Ohji S."/>
            <person name="Ichikawa N."/>
        </authorList>
    </citation>
    <scope>NUCLEOTIDE SEQUENCE [LARGE SCALE GENOMIC DNA]</scope>
    <source>
        <strain evidence="1 2">NBRC 102444</strain>
    </source>
</reference>
<dbReference type="EMBL" id="BJXX01000192">
    <property type="protein sequence ID" value="GEN36502.1"/>
    <property type="molecule type" value="Genomic_DNA"/>
</dbReference>
<gene>
    <name evidence="1" type="ORF">ADA01nite_39620</name>
</gene>
<name>A0A511VGZ6_9BACL</name>
<organism evidence="1 2">
    <name type="scientific">Aneurinibacillus danicus</name>
    <dbReference type="NCBI Taxonomy" id="267746"/>
    <lineage>
        <taxon>Bacteria</taxon>
        <taxon>Bacillati</taxon>
        <taxon>Bacillota</taxon>
        <taxon>Bacilli</taxon>
        <taxon>Bacillales</taxon>
        <taxon>Paenibacillaceae</taxon>
        <taxon>Aneurinibacillus group</taxon>
        <taxon>Aneurinibacillus</taxon>
    </lineage>
</organism>
<dbReference type="RefSeq" id="WP_146812141.1">
    <property type="nucleotide sequence ID" value="NZ_BJXX01000192.1"/>
</dbReference>
<dbReference type="Proteomes" id="UP000321157">
    <property type="component" value="Unassembled WGS sequence"/>
</dbReference>
<keyword evidence="2" id="KW-1185">Reference proteome</keyword>
<evidence type="ECO:0000313" key="1">
    <source>
        <dbReference type="EMBL" id="GEN36502.1"/>
    </source>
</evidence>
<accession>A0A511VGZ6</accession>